<keyword evidence="5" id="KW-1185">Reference proteome</keyword>
<protein>
    <recommendedName>
        <fullName evidence="3">Signal transduction histidine kinase internal region domain-containing protein</fullName>
    </recommendedName>
</protein>
<comment type="caution">
    <text evidence="4">The sequence shown here is derived from an EMBL/GenBank/DDBJ whole genome shotgun (WGS) entry which is preliminary data.</text>
</comment>
<dbReference type="PANTHER" id="PTHR34220:SF7">
    <property type="entry name" value="SENSOR HISTIDINE KINASE YPDA"/>
    <property type="match status" value="1"/>
</dbReference>
<feature type="transmembrane region" description="Helical" evidence="2">
    <location>
        <begin position="56"/>
        <end position="78"/>
    </location>
</feature>
<name>A0ABP8NHJ3_9BACT</name>
<organism evidence="4 5">
    <name type="scientific">Nibrella saemangeumensis</name>
    <dbReference type="NCBI Taxonomy" id="1084526"/>
    <lineage>
        <taxon>Bacteria</taxon>
        <taxon>Pseudomonadati</taxon>
        <taxon>Bacteroidota</taxon>
        <taxon>Cytophagia</taxon>
        <taxon>Cytophagales</taxon>
        <taxon>Spirosomataceae</taxon>
        <taxon>Nibrella</taxon>
    </lineage>
</organism>
<feature type="transmembrane region" description="Helical" evidence="2">
    <location>
        <begin position="90"/>
        <end position="110"/>
    </location>
</feature>
<evidence type="ECO:0000259" key="3">
    <source>
        <dbReference type="Pfam" id="PF06580"/>
    </source>
</evidence>
<reference evidence="5" key="1">
    <citation type="journal article" date="2019" name="Int. J. Syst. Evol. Microbiol.">
        <title>The Global Catalogue of Microorganisms (GCM) 10K type strain sequencing project: providing services to taxonomists for standard genome sequencing and annotation.</title>
        <authorList>
            <consortium name="The Broad Institute Genomics Platform"/>
            <consortium name="The Broad Institute Genome Sequencing Center for Infectious Disease"/>
            <person name="Wu L."/>
            <person name="Ma J."/>
        </authorList>
    </citation>
    <scope>NUCLEOTIDE SEQUENCE [LARGE SCALE GENOMIC DNA]</scope>
    <source>
        <strain evidence="5">JCM 17927</strain>
    </source>
</reference>
<dbReference type="Pfam" id="PF06580">
    <property type="entry name" value="His_kinase"/>
    <property type="match status" value="1"/>
</dbReference>
<evidence type="ECO:0000313" key="4">
    <source>
        <dbReference type="EMBL" id="GAA4467120.1"/>
    </source>
</evidence>
<proteinExistence type="predicted"/>
<dbReference type="PANTHER" id="PTHR34220">
    <property type="entry name" value="SENSOR HISTIDINE KINASE YPDA"/>
    <property type="match status" value="1"/>
</dbReference>
<feature type="domain" description="Signal transduction histidine kinase internal region" evidence="3">
    <location>
        <begin position="253"/>
        <end position="329"/>
    </location>
</feature>
<dbReference type="Proteomes" id="UP001501175">
    <property type="component" value="Unassembled WGS sequence"/>
</dbReference>
<keyword evidence="2" id="KW-1133">Transmembrane helix</keyword>
<feature type="transmembrane region" description="Helical" evidence="2">
    <location>
        <begin position="192"/>
        <end position="211"/>
    </location>
</feature>
<dbReference type="EMBL" id="BAABHD010000082">
    <property type="protein sequence ID" value="GAA4467120.1"/>
    <property type="molecule type" value="Genomic_DNA"/>
</dbReference>
<keyword evidence="1" id="KW-0175">Coiled coil</keyword>
<evidence type="ECO:0000256" key="1">
    <source>
        <dbReference type="SAM" id="Coils"/>
    </source>
</evidence>
<feature type="transmembrane region" description="Helical" evidence="2">
    <location>
        <begin position="122"/>
        <end position="139"/>
    </location>
</feature>
<evidence type="ECO:0000256" key="2">
    <source>
        <dbReference type="SAM" id="Phobius"/>
    </source>
</evidence>
<gene>
    <name evidence="4" type="ORF">GCM10023189_50160</name>
</gene>
<feature type="transmembrane region" description="Helical" evidence="2">
    <location>
        <begin position="6"/>
        <end position="23"/>
    </location>
</feature>
<feature type="transmembrane region" description="Helical" evidence="2">
    <location>
        <begin position="151"/>
        <end position="172"/>
    </location>
</feature>
<dbReference type="InterPro" id="IPR050640">
    <property type="entry name" value="Bact_2-comp_sensor_kinase"/>
</dbReference>
<feature type="coiled-coil region" evidence="1">
    <location>
        <begin position="228"/>
        <end position="255"/>
    </location>
</feature>
<sequence length="440" mass="49642">MIYNVYFGAASTIILLNLVQWSLSRDRIYGIFTFQSLLWFTHAVLMGIITSDNQSLAALTTINGLVIICYLELVYRLFSPLNDKMHRRYRWIQAGILVYVVIEGVLTLTAADPWQTSPAHRLFSLLYWGTLTGCCLLGIKPAAQRRDAVGRFFVVGSILLMVNEARVLGYYVSSLLSIEWYATVLNQEYVGQILAGGFIVKLLCFSLCLVFRQRQLAVAQAVRQTRTEEQLVQERLQAELTQRRLEQEKAEVQLRALQSQVNPHFLFNALNSLSSLISEEPAQAEEFVDKLSDVYRYVLRANEQSLTTVAAELQFIDAYFHLLKTRYGQGIHLTIDVDPVYNDCQIPPLTLQLLVENAVKHNVVSAKRPLSIRITTSEAGELTISNTLQKKQSRVFSNGVGLTNIVVKYQMLNLPAPAVAETDDTFTVVLPMVAYAHQPD</sequence>
<accession>A0ABP8NHJ3</accession>
<dbReference type="InterPro" id="IPR010559">
    <property type="entry name" value="Sig_transdc_His_kin_internal"/>
</dbReference>
<evidence type="ECO:0000313" key="5">
    <source>
        <dbReference type="Proteomes" id="UP001501175"/>
    </source>
</evidence>
<dbReference type="RefSeq" id="WP_345248265.1">
    <property type="nucleotide sequence ID" value="NZ_BAABHD010000082.1"/>
</dbReference>
<feature type="transmembrane region" description="Helical" evidence="2">
    <location>
        <begin position="30"/>
        <end position="50"/>
    </location>
</feature>
<keyword evidence="2" id="KW-0812">Transmembrane</keyword>
<keyword evidence="2" id="KW-0472">Membrane</keyword>